<dbReference type="PRINTS" id="PR00344">
    <property type="entry name" value="BCTRLSENSOR"/>
</dbReference>
<dbReference type="GO" id="GO:0000155">
    <property type="term" value="F:phosphorelay sensor kinase activity"/>
    <property type="evidence" value="ECO:0007669"/>
    <property type="project" value="InterPro"/>
</dbReference>
<dbReference type="Gene3D" id="3.30.565.10">
    <property type="entry name" value="Histidine kinase-like ATPase, C-terminal domain"/>
    <property type="match status" value="1"/>
</dbReference>
<evidence type="ECO:0000313" key="11">
    <source>
        <dbReference type="EMBL" id="ADR33460.1"/>
    </source>
</evidence>
<evidence type="ECO:0000256" key="8">
    <source>
        <dbReference type="ARBA" id="ARBA00023012"/>
    </source>
</evidence>
<dbReference type="STRING" id="709032.Sulku_0794"/>
<keyword evidence="8" id="KW-0902">Two-component regulatory system</keyword>
<keyword evidence="6" id="KW-0418">Kinase</keyword>
<feature type="transmembrane region" description="Helical" evidence="9">
    <location>
        <begin position="328"/>
        <end position="347"/>
    </location>
</feature>
<dbReference type="PANTHER" id="PTHR43065:SF10">
    <property type="entry name" value="PEROXIDE STRESS-ACTIVATED HISTIDINE KINASE MAK3"/>
    <property type="match status" value="1"/>
</dbReference>
<dbReference type="InterPro" id="IPR036097">
    <property type="entry name" value="HisK_dim/P_sf"/>
</dbReference>
<feature type="transmembrane region" description="Helical" evidence="9">
    <location>
        <begin position="179"/>
        <end position="201"/>
    </location>
</feature>
<dbReference type="PANTHER" id="PTHR43065">
    <property type="entry name" value="SENSOR HISTIDINE KINASE"/>
    <property type="match status" value="1"/>
</dbReference>
<evidence type="ECO:0000256" key="7">
    <source>
        <dbReference type="ARBA" id="ARBA00022840"/>
    </source>
</evidence>
<evidence type="ECO:0000256" key="6">
    <source>
        <dbReference type="ARBA" id="ARBA00022777"/>
    </source>
</evidence>
<feature type="transmembrane region" description="Helical" evidence="9">
    <location>
        <begin position="301"/>
        <end position="321"/>
    </location>
</feature>
<feature type="domain" description="Histidine kinase" evidence="10">
    <location>
        <begin position="433"/>
        <end position="649"/>
    </location>
</feature>
<dbReference type="Pfam" id="PF07695">
    <property type="entry name" value="7TMR-DISM_7TM"/>
    <property type="match status" value="1"/>
</dbReference>
<feature type="transmembrane region" description="Helical" evidence="9">
    <location>
        <begin position="245"/>
        <end position="263"/>
    </location>
</feature>
<feature type="transmembrane region" description="Helical" evidence="9">
    <location>
        <begin position="275"/>
        <end position="295"/>
    </location>
</feature>
<keyword evidence="9" id="KW-0472">Membrane</keyword>
<keyword evidence="3" id="KW-0597">Phosphoprotein</keyword>
<keyword evidence="9" id="KW-0812">Transmembrane</keyword>
<gene>
    <name evidence="11" type="ordered locus">Sulku_0794</name>
</gene>
<dbReference type="InterPro" id="IPR005467">
    <property type="entry name" value="His_kinase_dom"/>
</dbReference>
<dbReference type="Pfam" id="PF07696">
    <property type="entry name" value="7TMR-DISMED2"/>
    <property type="match status" value="1"/>
</dbReference>
<evidence type="ECO:0000256" key="4">
    <source>
        <dbReference type="ARBA" id="ARBA00022679"/>
    </source>
</evidence>
<keyword evidence="12" id="KW-1185">Reference proteome</keyword>
<dbReference type="AlphaFoldDB" id="E4U1M4"/>
<dbReference type="SUPFAM" id="SSF55874">
    <property type="entry name" value="ATPase domain of HSP90 chaperone/DNA topoisomerase II/histidine kinase"/>
    <property type="match status" value="1"/>
</dbReference>
<dbReference type="eggNOG" id="COG4191">
    <property type="taxonomic scope" value="Bacteria"/>
</dbReference>
<dbReference type="InterPro" id="IPR011623">
    <property type="entry name" value="7TMR_DISM_rcpt_extracell_dom1"/>
</dbReference>
<proteinExistence type="predicted"/>
<dbReference type="InterPro" id="IPR011622">
    <property type="entry name" value="7TMR_DISM_rcpt_extracell_dom2"/>
</dbReference>
<dbReference type="HOGENOM" id="CLU_000445_105_4_7"/>
<feature type="transmembrane region" description="Helical" evidence="9">
    <location>
        <begin position="210"/>
        <end position="233"/>
    </location>
</feature>
<dbReference type="InterPro" id="IPR003594">
    <property type="entry name" value="HATPase_dom"/>
</dbReference>
<dbReference type="KEGG" id="sku:Sulku_0794"/>
<dbReference type="GO" id="GO:0005524">
    <property type="term" value="F:ATP binding"/>
    <property type="evidence" value="ECO:0007669"/>
    <property type="project" value="UniProtKB-KW"/>
</dbReference>
<keyword evidence="5" id="KW-0547">Nucleotide-binding</keyword>
<dbReference type="InterPro" id="IPR036890">
    <property type="entry name" value="HATPase_C_sf"/>
</dbReference>
<evidence type="ECO:0000256" key="2">
    <source>
        <dbReference type="ARBA" id="ARBA00012438"/>
    </source>
</evidence>
<organism evidence="11 12">
    <name type="scientific">Sulfuricurvum kujiense (strain ATCC BAA-921 / DSM 16994 / JCM 11577 / YK-1)</name>
    <dbReference type="NCBI Taxonomy" id="709032"/>
    <lineage>
        <taxon>Bacteria</taxon>
        <taxon>Pseudomonadati</taxon>
        <taxon>Campylobacterota</taxon>
        <taxon>Epsilonproteobacteria</taxon>
        <taxon>Campylobacterales</taxon>
        <taxon>Sulfurimonadaceae</taxon>
        <taxon>Sulfuricurvum</taxon>
    </lineage>
</organism>
<accession>E4U1M4</accession>
<evidence type="ECO:0000256" key="3">
    <source>
        <dbReference type="ARBA" id="ARBA00022553"/>
    </source>
</evidence>
<keyword evidence="4" id="KW-0808">Transferase</keyword>
<evidence type="ECO:0000256" key="5">
    <source>
        <dbReference type="ARBA" id="ARBA00022741"/>
    </source>
</evidence>
<dbReference type="EC" id="2.7.13.3" evidence="2"/>
<dbReference type="Gene3D" id="1.10.287.130">
    <property type="match status" value="1"/>
</dbReference>
<dbReference type="Proteomes" id="UP000008721">
    <property type="component" value="Chromosome"/>
</dbReference>
<dbReference type="PROSITE" id="PS50109">
    <property type="entry name" value="HIS_KIN"/>
    <property type="match status" value="1"/>
</dbReference>
<dbReference type="EMBL" id="CP002355">
    <property type="protein sequence ID" value="ADR33460.1"/>
    <property type="molecule type" value="Genomic_DNA"/>
</dbReference>
<keyword evidence="9" id="KW-1133">Transmembrane helix</keyword>
<dbReference type="Pfam" id="PF02518">
    <property type="entry name" value="HATPase_c"/>
    <property type="match status" value="1"/>
</dbReference>
<protein>
    <recommendedName>
        <fullName evidence="2">histidine kinase</fullName>
        <ecNumber evidence="2">2.7.13.3</ecNumber>
    </recommendedName>
</protein>
<evidence type="ECO:0000256" key="1">
    <source>
        <dbReference type="ARBA" id="ARBA00000085"/>
    </source>
</evidence>
<dbReference type="SMART" id="SM00387">
    <property type="entry name" value="HATPase_c"/>
    <property type="match status" value="1"/>
</dbReference>
<evidence type="ECO:0000256" key="9">
    <source>
        <dbReference type="SAM" id="Phobius"/>
    </source>
</evidence>
<evidence type="ECO:0000259" key="10">
    <source>
        <dbReference type="PROSITE" id="PS50109"/>
    </source>
</evidence>
<comment type="catalytic activity">
    <reaction evidence="1">
        <text>ATP + protein L-histidine = ADP + protein N-phospho-L-histidine.</text>
        <dbReference type="EC" id="2.7.13.3"/>
    </reaction>
</comment>
<dbReference type="RefSeq" id="WP_013459657.1">
    <property type="nucleotide sequence ID" value="NC_014762.1"/>
</dbReference>
<reference evidence="11 12" key="1">
    <citation type="journal article" date="2012" name="Stand. Genomic Sci.">
        <title>Complete genome sequence of the sulfur compounds oxidizing chemolithoautotroph Sulfuricurvum kujiense type strain (YK-1(T)).</title>
        <authorList>
            <person name="Han C."/>
            <person name="Kotsyurbenko O."/>
            <person name="Chertkov O."/>
            <person name="Held B."/>
            <person name="Lapidus A."/>
            <person name="Nolan M."/>
            <person name="Lucas S."/>
            <person name="Hammon N."/>
            <person name="Deshpande S."/>
            <person name="Cheng J.F."/>
            <person name="Tapia R."/>
            <person name="Goodwin L.A."/>
            <person name="Pitluck S."/>
            <person name="Liolios K."/>
            <person name="Pagani I."/>
            <person name="Ivanova N."/>
            <person name="Mavromatis K."/>
            <person name="Mikhailova N."/>
            <person name="Pati A."/>
            <person name="Chen A."/>
            <person name="Palaniappan K."/>
            <person name="Land M."/>
            <person name="Hauser L."/>
            <person name="Chang Y.J."/>
            <person name="Jeffries C.D."/>
            <person name="Brambilla E.M."/>
            <person name="Rohde M."/>
            <person name="Spring S."/>
            <person name="Sikorski J."/>
            <person name="Goker M."/>
            <person name="Woyke T."/>
            <person name="Bristow J."/>
            <person name="Eisen J.A."/>
            <person name="Markowitz V."/>
            <person name="Hugenholtz P."/>
            <person name="Kyrpides N.C."/>
            <person name="Klenk H.P."/>
            <person name="Detter J.C."/>
        </authorList>
    </citation>
    <scope>NUCLEOTIDE SEQUENCE [LARGE SCALE GENOMIC DNA]</scope>
    <source>
        <strain evidence="12">ATCC BAA-921 / DSM 16994 / JCM 11577 / YK-1</strain>
    </source>
</reference>
<name>E4U1M4_SULKY</name>
<dbReference type="SUPFAM" id="SSF47384">
    <property type="entry name" value="Homodimeric domain of signal transducing histidine kinase"/>
    <property type="match status" value="1"/>
</dbReference>
<sequence>MRKLIFLAVFFALTLHSSLLTLKKDVISPANDAISYVEDVSGKIDFEHIKSQQFTPYLKERSVNFGFTKSVFWFKIDLRNLSATDETRWWVKIDYPLLEYIDIYLITPDGTLIKHEKMGTSQPFSLRDIGSHYFISNLPLKNIPDSTLYLRVKTQSSMQLPLSIFSSETLMEELEQNNFFVGIYYGIFFIVLLYNIVLYIYTRDRNYMRYILFLLSFILWQLSFDGLGIKYIWGDTLWFIEHGSSMFIALTSFFALYFSRHFLNTPLYAPKVDNLIVLMMLISFLMVAASLYFSYSIVIPFNAALASVLPLLLLIAGLSVMRHEYRAARFYVAGWSSFLIATIIFTLNKFDLIPSFYGINNVQQVGSAIEMIFLSLALADRVYLLQREYIEKLNRLNVTLREKVECALNEARLKDRLFVQQSRLAAMGEMIEQIAHQWRQPLNTLALINQDMYVKHKLGKCDVQCFEEAHESIDTHLQYLSKTIDDFRNFYKTDKSKSLEDVGILAAEALKLSDVFLKYAKIKTRLDISTTRQVNIAKNEMIQVLMNLIKNAHDAIVEKKISDGKITIRVEDEAETGIRISVEDNAGGIASDIIGNIFDIYFTTKDAEHGSGLGLHMSKYIIEESFGGKIWVENITNGARFIIVLPLDESKTTVIGSD</sequence>
<dbReference type="InterPro" id="IPR004358">
    <property type="entry name" value="Sig_transdc_His_kin-like_C"/>
</dbReference>
<dbReference type="Gene3D" id="2.60.40.2380">
    <property type="match status" value="1"/>
</dbReference>
<evidence type="ECO:0000313" key="12">
    <source>
        <dbReference type="Proteomes" id="UP000008721"/>
    </source>
</evidence>
<keyword evidence="7" id="KW-0067">ATP-binding</keyword>